<evidence type="ECO:0000256" key="4">
    <source>
        <dbReference type="ARBA" id="ARBA00023163"/>
    </source>
</evidence>
<evidence type="ECO:0000313" key="9">
    <source>
        <dbReference type="Proteomes" id="UP000801492"/>
    </source>
</evidence>
<dbReference type="OrthoDB" id="277398at2759"/>
<keyword evidence="7" id="KW-0472">Membrane</keyword>
<comment type="similarity">
    <text evidence="2">Belongs to the eukaryotic RPA49/POLR1E RNA polymerase subunit family.</text>
</comment>
<evidence type="ECO:0000313" key="8">
    <source>
        <dbReference type="EMBL" id="KAF2903016.1"/>
    </source>
</evidence>
<protein>
    <recommendedName>
        <fullName evidence="10">DNA-directed RNA polymerase I subunit RPA49</fullName>
    </recommendedName>
</protein>
<dbReference type="Proteomes" id="UP000801492">
    <property type="component" value="Unassembled WGS sequence"/>
</dbReference>
<dbReference type="PANTHER" id="PTHR14440">
    <property type="entry name" value="DNA-DIRECTED RNA POLYMERASE I SUBUNIT RPA49"/>
    <property type="match status" value="1"/>
</dbReference>
<accession>A0A8K0GKQ1</accession>
<evidence type="ECO:0000256" key="3">
    <source>
        <dbReference type="ARBA" id="ARBA00022478"/>
    </source>
</evidence>
<feature type="coiled-coil region" evidence="6">
    <location>
        <begin position="126"/>
        <end position="153"/>
    </location>
</feature>
<keyword evidence="5" id="KW-0539">Nucleus</keyword>
<evidence type="ECO:0000256" key="2">
    <source>
        <dbReference type="ARBA" id="ARBA00009430"/>
    </source>
</evidence>
<comment type="subcellular location">
    <subcellularLocation>
        <location evidence="1">Nucleus</location>
        <location evidence="1">Nucleolus</location>
    </subcellularLocation>
</comment>
<keyword evidence="6" id="KW-0175">Coiled coil</keyword>
<reference evidence="8" key="1">
    <citation type="submission" date="2019-08" db="EMBL/GenBank/DDBJ databases">
        <title>The genome of the North American firefly Photinus pyralis.</title>
        <authorList>
            <consortium name="Photinus pyralis genome working group"/>
            <person name="Fallon T.R."/>
            <person name="Sander Lower S.E."/>
            <person name="Weng J.-K."/>
        </authorList>
    </citation>
    <scope>NUCLEOTIDE SEQUENCE</scope>
    <source>
        <strain evidence="8">TRF0915ILg1</strain>
        <tissue evidence="8">Whole body</tissue>
    </source>
</reference>
<dbReference type="Pfam" id="PF06870">
    <property type="entry name" value="RNA_pol_I_A49"/>
    <property type="match status" value="1"/>
</dbReference>
<evidence type="ECO:0000256" key="6">
    <source>
        <dbReference type="SAM" id="Coils"/>
    </source>
</evidence>
<evidence type="ECO:0000256" key="5">
    <source>
        <dbReference type="ARBA" id="ARBA00023242"/>
    </source>
</evidence>
<name>A0A8K0GKQ1_IGNLU</name>
<dbReference type="InterPro" id="IPR009668">
    <property type="entry name" value="RNA_pol-assoc_fac_A49-like"/>
</dbReference>
<evidence type="ECO:0000256" key="1">
    <source>
        <dbReference type="ARBA" id="ARBA00004604"/>
    </source>
</evidence>
<dbReference type="EMBL" id="VTPC01001125">
    <property type="protein sequence ID" value="KAF2903016.1"/>
    <property type="molecule type" value="Genomic_DNA"/>
</dbReference>
<proteinExistence type="inferred from homology"/>
<gene>
    <name evidence="8" type="ORF">ILUMI_03185</name>
</gene>
<evidence type="ECO:0008006" key="10">
    <source>
        <dbReference type="Google" id="ProtNLM"/>
    </source>
</evidence>
<keyword evidence="7" id="KW-0812">Transmembrane</keyword>
<feature type="transmembrane region" description="Helical" evidence="7">
    <location>
        <begin position="302"/>
        <end position="321"/>
    </location>
</feature>
<dbReference type="GO" id="GO:0000428">
    <property type="term" value="C:DNA-directed RNA polymerase complex"/>
    <property type="evidence" value="ECO:0007669"/>
    <property type="project" value="UniProtKB-KW"/>
</dbReference>
<comment type="caution">
    <text evidence="8">The sequence shown here is derived from an EMBL/GenBank/DDBJ whole genome shotgun (WGS) entry which is preliminary data.</text>
</comment>
<dbReference type="GO" id="GO:0006351">
    <property type="term" value="P:DNA-templated transcription"/>
    <property type="evidence" value="ECO:0007669"/>
    <property type="project" value="InterPro"/>
</dbReference>
<dbReference type="AlphaFoldDB" id="A0A8K0GKQ1"/>
<organism evidence="8 9">
    <name type="scientific">Ignelater luminosus</name>
    <name type="common">Cucubano</name>
    <name type="synonym">Pyrophorus luminosus</name>
    <dbReference type="NCBI Taxonomy" id="2038154"/>
    <lineage>
        <taxon>Eukaryota</taxon>
        <taxon>Metazoa</taxon>
        <taxon>Ecdysozoa</taxon>
        <taxon>Arthropoda</taxon>
        <taxon>Hexapoda</taxon>
        <taxon>Insecta</taxon>
        <taxon>Pterygota</taxon>
        <taxon>Neoptera</taxon>
        <taxon>Endopterygota</taxon>
        <taxon>Coleoptera</taxon>
        <taxon>Polyphaga</taxon>
        <taxon>Elateriformia</taxon>
        <taxon>Elateroidea</taxon>
        <taxon>Elateridae</taxon>
        <taxon>Agrypninae</taxon>
        <taxon>Pyrophorini</taxon>
        <taxon>Ignelater</taxon>
    </lineage>
</organism>
<keyword evidence="7" id="KW-1133">Transmembrane helix</keyword>
<dbReference type="GO" id="GO:0003677">
    <property type="term" value="F:DNA binding"/>
    <property type="evidence" value="ECO:0007669"/>
    <property type="project" value="InterPro"/>
</dbReference>
<keyword evidence="9" id="KW-1185">Reference proteome</keyword>
<sequence>MDDDTCLISDVKFDDTSIRPVILKFENGTPKADLPCRLYKDNRDRFLVAAATEKLLYSGPVNHDELYNNFIAVHNKKKNKIRLLAVDYATLSPLLQRPKEAEDISFHDSRELTAAALNKQFGSKRAKRQTEQRERMQLDIENVREQLEQTVADIEIDVAAPSIDENDSTYKPPINREATNIANVYNVDEIVSSTILESMSEEVSRILESEEEDLGTTSFITQEIKKLQKSTLDQKEKLCQLLLYVDSLIKFTIATAKTVTSKKFQSCPYSEAVSKDILMKFTVPSKLGRLRPNIMKDKCLCYILVLTMIACGYKISLDILAKELKMSLKKLQDVARILAFSVSKEIATLKLPLPAPVVSVGRGRRGKKKN</sequence>
<evidence type="ECO:0000256" key="7">
    <source>
        <dbReference type="SAM" id="Phobius"/>
    </source>
</evidence>
<dbReference type="GO" id="GO:0005730">
    <property type="term" value="C:nucleolus"/>
    <property type="evidence" value="ECO:0007669"/>
    <property type="project" value="UniProtKB-SubCell"/>
</dbReference>
<keyword evidence="4" id="KW-0804">Transcription</keyword>
<keyword evidence="3" id="KW-0240">DNA-directed RNA polymerase</keyword>